<reference evidence="1 2" key="1">
    <citation type="submission" date="2021-06" db="EMBL/GenBank/DDBJ databases">
        <title>Caerostris extrusa draft genome.</title>
        <authorList>
            <person name="Kono N."/>
            <person name="Arakawa K."/>
        </authorList>
    </citation>
    <scope>NUCLEOTIDE SEQUENCE [LARGE SCALE GENOMIC DNA]</scope>
</reference>
<dbReference type="AlphaFoldDB" id="A0AAV4MNA1"/>
<keyword evidence="2" id="KW-1185">Reference proteome</keyword>
<protein>
    <submittedName>
        <fullName evidence="1">Uncharacterized protein</fullName>
    </submittedName>
</protein>
<proteinExistence type="predicted"/>
<name>A0AAV4MNA1_CAEEX</name>
<evidence type="ECO:0000313" key="2">
    <source>
        <dbReference type="Proteomes" id="UP001054945"/>
    </source>
</evidence>
<evidence type="ECO:0000313" key="1">
    <source>
        <dbReference type="EMBL" id="GIX73824.1"/>
    </source>
</evidence>
<comment type="caution">
    <text evidence="1">The sequence shown here is derived from an EMBL/GenBank/DDBJ whole genome shotgun (WGS) entry which is preliminary data.</text>
</comment>
<dbReference type="Proteomes" id="UP001054945">
    <property type="component" value="Unassembled WGS sequence"/>
</dbReference>
<accession>A0AAV4MNA1</accession>
<dbReference type="EMBL" id="BPLR01019993">
    <property type="protein sequence ID" value="GIX73824.1"/>
    <property type="molecule type" value="Genomic_DNA"/>
</dbReference>
<sequence length="90" mass="10196">MSSPAVLLFSQAVPPIRVKNTQHRDTKNPTLMTVSCWLINRQGKRNYRSGKDRGKAGAVRQEDQSLALQYQLLFAGEAFHLVIFYCGKKD</sequence>
<gene>
    <name evidence="1" type="ORF">CEXT_730951</name>
</gene>
<organism evidence="1 2">
    <name type="scientific">Caerostris extrusa</name>
    <name type="common">Bark spider</name>
    <name type="synonym">Caerostris bankana</name>
    <dbReference type="NCBI Taxonomy" id="172846"/>
    <lineage>
        <taxon>Eukaryota</taxon>
        <taxon>Metazoa</taxon>
        <taxon>Ecdysozoa</taxon>
        <taxon>Arthropoda</taxon>
        <taxon>Chelicerata</taxon>
        <taxon>Arachnida</taxon>
        <taxon>Araneae</taxon>
        <taxon>Araneomorphae</taxon>
        <taxon>Entelegynae</taxon>
        <taxon>Araneoidea</taxon>
        <taxon>Araneidae</taxon>
        <taxon>Caerostris</taxon>
    </lineage>
</organism>